<protein>
    <recommendedName>
        <fullName evidence="3 10">Pectinesterase</fullName>
        <ecNumber evidence="3 10">3.1.1.11</ecNumber>
    </recommendedName>
</protein>
<evidence type="ECO:0000256" key="9">
    <source>
        <dbReference type="PROSITE-ProRule" id="PRU10040"/>
    </source>
</evidence>
<feature type="active site" evidence="9">
    <location>
        <position position="115"/>
    </location>
</feature>
<keyword evidence="5 10" id="KW-0063">Aspartyl esterase</keyword>
<dbReference type="PROSITE" id="PS00503">
    <property type="entry name" value="PECTINESTERASE_2"/>
    <property type="match status" value="1"/>
</dbReference>
<evidence type="ECO:0000256" key="8">
    <source>
        <dbReference type="ARBA" id="ARBA00057335"/>
    </source>
</evidence>
<dbReference type="UniPathway" id="UPA00545">
    <property type="reaction ID" value="UER00823"/>
</dbReference>
<dbReference type="Proteomes" id="UP000554482">
    <property type="component" value="Unassembled WGS sequence"/>
</dbReference>
<evidence type="ECO:0000256" key="3">
    <source>
        <dbReference type="ARBA" id="ARBA00013229"/>
    </source>
</evidence>
<dbReference type="GO" id="GO:0042545">
    <property type="term" value="P:cell wall modification"/>
    <property type="evidence" value="ECO:0007669"/>
    <property type="project" value="UniProtKB-UniRule"/>
</dbReference>
<evidence type="ECO:0000256" key="10">
    <source>
        <dbReference type="RuleBase" id="RU000589"/>
    </source>
</evidence>
<comment type="similarity">
    <text evidence="2">Belongs to the pectinesterase family.</text>
</comment>
<evidence type="ECO:0000256" key="6">
    <source>
        <dbReference type="ARBA" id="ARBA00023180"/>
    </source>
</evidence>
<comment type="caution">
    <text evidence="12">The sequence shown here is derived from an EMBL/GenBank/DDBJ whole genome shotgun (WGS) entry which is preliminary data.</text>
</comment>
<name>A0A7J6V3I3_THATH</name>
<evidence type="ECO:0000256" key="5">
    <source>
        <dbReference type="ARBA" id="ARBA00023085"/>
    </source>
</evidence>
<feature type="domain" description="Pectinesterase catalytic" evidence="11">
    <location>
        <begin position="5"/>
        <end position="252"/>
    </location>
</feature>
<dbReference type="InterPro" id="IPR000070">
    <property type="entry name" value="Pectinesterase_cat"/>
</dbReference>
<reference evidence="12 13" key="1">
    <citation type="submission" date="2020-06" db="EMBL/GenBank/DDBJ databases">
        <title>Transcriptomic and genomic resources for Thalictrum thalictroides and T. hernandezii: Facilitating candidate gene discovery in an emerging model plant lineage.</title>
        <authorList>
            <person name="Arias T."/>
            <person name="Riano-Pachon D.M."/>
            <person name="Di Stilio V.S."/>
        </authorList>
    </citation>
    <scope>NUCLEOTIDE SEQUENCE [LARGE SCALE GENOMIC DNA]</scope>
    <source>
        <strain evidence="13">cv. WT478/WT964</strain>
        <tissue evidence="12">Leaves</tissue>
    </source>
</reference>
<comment type="catalytic activity">
    <reaction evidence="7 10">
        <text>[(1-&gt;4)-alpha-D-galacturonosyl methyl ester](n) + n H2O = [(1-&gt;4)-alpha-D-galacturonosyl](n) + n methanol + n H(+)</text>
        <dbReference type="Rhea" id="RHEA:22380"/>
        <dbReference type="Rhea" id="RHEA-COMP:14570"/>
        <dbReference type="Rhea" id="RHEA-COMP:14573"/>
        <dbReference type="ChEBI" id="CHEBI:15377"/>
        <dbReference type="ChEBI" id="CHEBI:15378"/>
        <dbReference type="ChEBI" id="CHEBI:17790"/>
        <dbReference type="ChEBI" id="CHEBI:140522"/>
        <dbReference type="ChEBI" id="CHEBI:140523"/>
        <dbReference type="EC" id="3.1.1.11"/>
    </reaction>
</comment>
<keyword evidence="4 10" id="KW-0378">Hydrolase</keyword>
<dbReference type="Gene3D" id="2.160.20.10">
    <property type="entry name" value="Single-stranded right-handed beta-helix, Pectin lyase-like"/>
    <property type="match status" value="1"/>
</dbReference>
<sequence length="261" mass="29466">MFGCREKVQIPWDKPYILLEGEGSKYTVIEWNDCENIDKPAFGAYADNFVAKYIGFLNTCNKGHTLETRKRAVAAQIAGDKSAFYECSFYGLQDTLYDKFGRHYFKSCYIEGAVDFIFGHGQSIYESCNINVTAGTSLQPGVAGFITANGRDSKKENTGFVFKHCSVFGTGTTYLGRAWGSYSRVLFYQSDLSNVVVPQGWDAWLFVNHEETITYAEYDCRGSGSNTVGRVPWETKMDLQTVNYFADMSYIDPEGWLKKQP</sequence>
<keyword evidence="13" id="KW-1185">Reference proteome</keyword>
<dbReference type="FunFam" id="2.160.20.10:FF:000013">
    <property type="entry name" value="Pectinesterase"/>
    <property type="match status" value="1"/>
</dbReference>
<evidence type="ECO:0000313" key="13">
    <source>
        <dbReference type="Proteomes" id="UP000554482"/>
    </source>
</evidence>
<evidence type="ECO:0000313" key="12">
    <source>
        <dbReference type="EMBL" id="KAF5178810.1"/>
    </source>
</evidence>
<proteinExistence type="inferred from homology"/>
<comment type="function">
    <text evidence="8">Acts in the modification of cell walls via demethylesterification of cell wall pectin.</text>
</comment>
<evidence type="ECO:0000256" key="2">
    <source>
        <dbReference type="ARBA" id="ARBA00008891"/>
    </source>
</evidence>
<dbReference type="InterPro" id="IPR011050">
    <property type="entry name" value="Pectin_lyase_fold/virulence"/>
</dbReference>
<dbReference type="OrthoDB" id="2019149at2759"/>
<dbReference type="PANTHER" id="PTHR31321:SF134">
    <property type="entry name" value="PECTINESTERASE"/>
    <property type="match status" value="1"/>
</dbReference>
<dbReference type="Pfam" id="PF01095">
    <property type="entry name" value="Pectinesterase"/>
    <property type="match status" value="1"/>
</dbReference>
<dbReference type="AlphaFoldDB" id="A0A7J6V3I3"/>
<dbReference type="EMBL" id="JABWDY010039566">
    <property type="protein sequence ID" value="KAF5178810.1"/>
    <property type="molecule type" value="Genomic_DNA"/>
</dbReference>
<keyword evidence="6" id="KW-0325">Glycoprotein</keyword>
<dbReference type="GO" id="GO:0030599">
    <property type="term" value="F:pectinesterase activity"/>
    <property type="evidence" value="ECO:0007669"/>
    <property type="project" value="UniProtKB-UniRule"/>
</dbReference>
<dbReference type="EC" id="3.1.1.11" evidence="3 10"/>
<accession>A0A7J6V3I3</accession>
<dbReference type="InterPro" id="IPR012334">
    <property type="entry name" value="Pectin_lyas_fold"/>
</dbReference>
<gene>
    <name evidence="12" type="ORF">FRX31_031600</name>
</gene>
<dbReference type="SUPFAM" id="SSF51126">
    <property type="entry name" value="Pectin lyase-like"/>
    <property type="match status" value="1"/>
</dbReference>
<dbReference type="PANTHER" id="PTHR31321">
    <property type="entry name" value="ACYL-COA THIOESTER HYDROLASE YBHC-RELATED"/>
    <property type="match status" value="1"/>
</dbReference>
<dbReference type="InterPro" id="IPR033131">
    <property type="entry name" value="Pectinesterase_Asp_AS"/>
</dbReference>
<comment type="pathway">
    <text evidence="1 10">Glycan metabolism; pectin degradation; 2-dehydro-3-deoxy-D-gluconate from pectin: step 1/5.</text>
</comment>
<dbReference type="GO" id="GO:0045490">
    <property type="term" value="P:pectin catabolic process"/>
    <property type="evidence" value="ECO:0007669"/>
    <property type="project" value="UniProtKB-UniRule"/>
</dbReference>
<organism evidence="12 13">
    <name type="scientific">Thalictrum thalictroides</name>
    <name type="common">Rue-anemone</name>
    <name type="synonym">Anemone thalictroides</name>
    <dbReference type="NCBI Taxonomy" id="46969"/>
    <lineage>
        <taxon>Eukaryota</taxon>
        <taxon>Viridiplantae</taxon>
        <taxon>Streptophyta</taxon>
        <taxon>Embryophyta</taxon>
        <taxon>Tracheophyta</taxon>
        <taxon>Spermatophyta</taxon>
        <taxon>Magnoliopsida</taxon>
        <taxon>Ranunculales</taxon>
        <taxon>Ranunculaceae</taxon>
        <taxon>Thalictroideae</taxon>
        <taxon>Thalictrum</taxon>
    </lineage>
</organism>
<evidence type="ECO:0000256" key="4">
    <source>
        <dbReference type="ARBA" id="ARBA00022801"/>
    </source>
</evidence>
<evidence type="ECO:0000256" key="1">
    <source>
        <dbReference type="ARBA" id="ARBA00005184"/>
    </source>
</evidence>
<evidence type="ECO:0000256" key="7">
    <source>
        <dbReference type="ARBA" id="ARBA00047928"/>
    </source>
</evidence>
<evidence type="ECO:0000259" key="11">
    <source>
        <dbReference type="Pfam" id="PF01095"/>
    </source>
</evidence>